<feature type="domain" description="CENP-V/GFA" evidence="4">
    <location>
        <begin position="15"/>
        <end position="73"/>
    </location>
</feature>
<dbReference type="GO" id="GO:0046872">
    <property type="term" value="F:metal ion binding"/>
    <property type="evidence" value="ECO:0007669"/>
    <property type="project" value="UniProtKB-KW"/>
</dbReference>
<keyword evidence="6" id="KW-1185">Reference proteome</keyword>
<comment type="similarity">
    <text evidence="1">Belongs to the Gfa family.</text>
</comment>
<dbReference type="GO" id="GO:0016846">
    <property type="term" value="F:carbon-sulfur lyase activity"/>
    <property type="evidence" value="ECO:0007669"/>
    <property type="project" value="InterPro"/>
</dbReference>
<evidence type="ECO:0000313" key="5">
    <source>
        <dbReference type="EMBL" id="MDQ2090290.1"/>
    </source>
</evidence>
<evidence type="ECO:0000256" key="2">
    <source>
        <dbReference type="ARBA" id="ARBA00022723"/>
    </source>
</evidence>
<evidence type="ECO:0000259" key="4">
    <source>
        <dbReference type="Pfam" id="PF04828"/>
    </source>
</evidence>
<comment type="caution">
    <text evidence="5">The sequence shown here is derived from an EMBL/GenBank/DDBJ whole genome shotgun (WGS) entry which is preliminary data.</text>
</comment>
<evidence type="ECO:0000256" key="1">
    <source>
        <dbReference type="ARBA" id="ARBA00005495"/>
    </source>
</evidence>
<dbReference type="Proteomes" id="UP001226762">
    <property type="component" value="Unassembled WGS sequence"/>
</dbReference>
<keyword evidence="3" id="KW-0862">Zinc</keyword>
<keyword evidence="2" id="KW-0479">Metal-binding</keyword>
<dbReference type="InterPro" id="IPR011057">
    <property type="entry name" value="Mss4-like_sf"/>
</dbReference>
<dbReference type="Pfam" id="PF04828">
    <property type="entry name" value="GFA"/>
    <property type="match status" value="1"/>
</dbReference>
<proteinExistence type="inferred from homology"/>
<evidence type="ECO:0000313" key="6">
    <source>
        <dbReference type="Proteomes" id="UP001226762"/>
    </source>
</evidence>
<reference evidence="5" key="2">
    <citation type="submission" date="2023-02" db="EMBL/GenBank/DDBJ databases">
        <title>'Rhodoalgimonas zhirmunskyi' gen. nov., isolated from a red alga.</title>
        <authorList>
            <person name="Nedashkovskaya O.I."/>
            <person name="Otstavnykh N.Y."/>
            <person name="Bystritskaya E.P."/>
            <person name="Balabanova L.A."/>
            <person name="Isaeva M.P."/>
        </authorList>
    </citation>
    <scope>NUCLEOTIDE SEQUENCE</scope>
    <source>
        <strain evidence="5">KCTC 52189</strain>
    </source>
</reference>
<dbReference type="SUPFAM" id="SSF51316">
    <property type="entry name" value="Mss4-like"/>
    <property type="match status" value="1"/>
</dbReference>
<name>A0AAE4B4J8_9RHOB</name>
<dbReference type="EMBL" id="JANHAX010000003">
    <property type="protein sequence ID" value="MDQ2090290.1"/>
    <property type="molecule type" value="Genomic_DNA"/>
</dbReference>
<evidence type="ECO:0000256" key="3">
    <source>
        <dbReference type="ARBA" id="ARBA00022833"/>
    </source>
</evidence>
<reference evidence="5" key="1">
    <citation type="submission" date="2022-07" db="EMBL/GenBank/DDBJ databases">
        <authorList>
            <person name="Otstavnykh N."/>
            <person name="Isaeva M."/>
            <person name="Bystritskaya E."/>
        </authorList>
    </citation>
    <scope>NUCLEOTIDE SEQUENCE</scope>
    <source>
        <strain evidence="5">KCTC 52189</strain>
    </source>
</reference>
<accession>A0AAE4B4J8</accession>
<dbReference type="InterPro" id="IPR006913">
    <property type="entry name" value="CENP-V/GFA"/>
</dbReference>
<dbReference type="Gene3D" id="3.90.1590.10">
    <property type="entry name" value="glutathione-dependent formaldehyde- activating enzyme (gfa)"/>
    <property type="match status" value="1"/>
</dbReference>
<protein>
    <submittedName>
        <fullName evidence="5">GFA family protein</fullName>
    </submittedName>
</protein>
<sequence>MAFEADAGSVEVAGPVKVFTSSEWAERAFCATCGSALWYRITAPGLMHGQYQIAAGLFDNAGGMAPRLEVYIDKKPAGYALEGGDARRQMTEAEVIEAFAPKE</sequence>
<dbReference type="AlphaFoldDB" id="A0AAE4B4J8"/>
<organism evidence="5 6">
    <name type="scientific">Marimonas arenosa</name>
    <dbReference type="NCBI Taxonomy" id="1795305"/>
    <lineage>
        <taxon>Bacteria</taxon>
        <taxon>Pseudomonadati</taxon>
        <taxon>Pseudomonadota</taxon>
        <taxon>Alphaproteobacteria</taxon>
        <taxon>Rhodobacterales</taxon>
        <taxon>Paracoccaceae</taxon>
        <taxon>Marimonas</taxon>
    </lineage>
</organism>
<gene>
    <name evidence="5" type="ORF">NO357_10320</name>
</gene>